<keyword evidence="6 10" id="KW-0283">Flagellar rotation</keyword>
<gene>
    <name evidence="12" type="ORF">GCM10011613_09400</name>
</gene>
<comment type="subcellular location">
    <subcellularLocation>
        <location evidence="1 10">Cytoplasm</location>
    </subcellularLocation>
</comment>
<name>A0ABQ3AU64_9GAMM</name>
<dbReference type="InterPro" id="IPR050992">
    <property type="entry name" value="CheZ_family_phosphatases"/>
</dbReference>
<comment type="subunit">
    <text evidence="10">Homodimer.</text>
</comment>
<accession>A0ABQ3AU64</accession>
<dbReference type="EC" id="3.1.3.-" evidence="10"/>
<keyword evidence="8 10" id="KW-0904">Protein phosphatase</keyword>
<evidence type="ECO:0000256" key="2">
    <source>
        <dbReference type="ARBA" id="ARBA00005908"/>
    </source>
</evidence>
<dbReference type="PANTHER" id="PTHR43693:SF1">
    <property type="entry name" value="PROTEIN PHOSPHATASE CHEZ"/>
    <property type="match status" value="1"/>
</dbReference>
<dbReference type="Proteomes" id="UP000619761">
    <property type="component" value="Unassembled WGS sequence"/>
</dbReference>
<dbReference type="Pfam" id="PF04344">
    <property type="entry name" value="CheZ"/>
    <property type="match status" value="1"/>
</dbReference>
<evidence type="ECO:0000256" key="9">
    <source>
        <dbReference type="ARBA" id="ARBA00029599"/>
    </source>
</evidence>
<evidence type="ECO:0000256" key="10">
    <source>
        <dbReference type="PIRNR" id="PIRNR002884"/>
    </source>
</evidence>
<dbReference type="InterPro" id="IPR007439">
    <property type="entry name" value="Chemotax_Pase_CheZ"/>
</dbReference>
<dbReference type="RefSeq" id="WP_189416387.1">
    <property type="nucleotide sequence ID" value="NZ_BMYZ01000001.1"/>
</dbReference>
<evidence type="ECO:0000256" key="4">
    <source>
        <dbReference type="ARBA" id="ARBA00022490"/>
    </source>
</evidence>
<evidence type="ECO:0000313" key="13">
    <source>
        <dbReference type="Proteomes" id="UP000619761"/>
    </source>
</evidence>
<keyword evidence="4 10" id="KW-0963">Cytoplasm</keyword>
<organism evidence="12 13">
    <name type="scientific">Cellvibrio zantedeschiae</name>
    <dbReference type="NCBI Taxonomy" id="1237077"/>
    <lineage>
        <taxon>Bacteria</taxon>
        <taxon>Pseudomonadati</taxon>
        <taxon>Pseudomonadota</taxon>
        <taxon>Gammaproteobacteria</taxon>
        <taxon>Cellvibrionales</taxon>
        <taxon>Cellvibrionaceae</taxon>
        <taxon>Cellvibrio</taxon>
    </lineage>
</organism>
<keyword evidence="13" id="KW-1185">Reference proteome</keyword>
<comment type="similarity">
    <text evidence="2 10">Belongs to the CheZ family.</text>
</comment>
<evidence type="ECO:0000256" key="3">
    <source>
        <dbReference type="ARBA" id="ARBA00018484"/>
    </source>
</evidence>
<evidence type="ECO:0000256" key="7">
    <source>
        <dbReference type="ARBA" id="ARBA00022801"/>
    </source>
</evidence>
<evidence type="ECO:0000256" key="6">
    <source>
        <dbReference type="ARBA" id="ARBA00022779"/>
    </source>
</evidence>
<dbReference type="Gene3D" id="1.10.287.500">
    <property type="entry name" value="Helix hairpin bin"/>
    <property type="match status" value="1"/>
</dbReference>
<protein>
    <recommendedName>
        <fullName evidence="3 10">Protein phosphatase CheZ</fullName>
        <ecNumber evidence="10">3.1.3.-</ecNumber>
    </recommendedName>
    <alternativeName>
        <fullName evidence="9 10">Chemotaxis protein CheZ</fullName>
    </alternativeName>
</protein>
<proteinExistence type="inferred from homology"/>
<dbReference type="SUPFAM" id="SSF75708">
    <property type="entry name" value="Chemotaxis phosphatase CheZ"/>
    <property type="match status" value="1"/>
</dbReference>
<reference evidence="13" key="1">
    <citation type="journal article" date="2019" name="Int. J. Syst. Evol. Microbiol.">
        <title>The Global Catalogue of Microorganisms (GCM) 10K type strain sequencing project: providing services to taxonomists for standard genome sequencing and annotation.</title>
        <authorList>
            <consortium name="The Broad Institute Genomics Platform"/>
            <consortium name="The Broad Institute Genome Sequencing Center for Infectious Disease"/>
            <person name="Wu L."/>
            <person name="Ma J."/>
        </authorList>
    </citation>
    <scope>NUCLEOTIDE SEQUENCE [LARGE SCALE GENOMIC DNA]</scope>
    <source>
        <strain evidence="13">KCTC 32239</strain>
    </source>
</reference>
<dbReference type="PANTHER" id="PTHR43693">
    <property type="entry name" value="PROTEIN PHOSPHATASE CHEZ"/>
    <property type="match status" value="1"/>
</dbReference>
<keyword evidence="5 10" id="KW-0145">Chemotaxis</keyword>
<comment type="function">
    <text evidence="10">Plays an important role in bacterial chemotaxis signal transduction pathway by accelerating the dephosphorylation of phosphorylated CheY (CheY-P).</text>
</comment>
<evidence type="ECO:0000256" key="11">
    <source>
        <dbReference type="SAM" id="MobiDB-lite"/>
    </source>
</evidence>
<comment type="caution">
    <text evidence="12">The sequence shown here is derived from an EMBL/GenBank/DDBJ whole genome shotgun (WGS) entry which is preliminary data.</text>
</comment>
<keyword evidence="7 10" id="KW-0378">Hydrolase</keyword>
<sequence length="268" mass="30159">MASEILVDPNNELFIAELKECAKLLTEKLQGNQFEEASALIQSITESRDRHIFQTVGKLTRGLHNAIVNFNVDADLSKQPPKIEGSDIHDASNRLNYVIELTQKAAERTMDMVDEAAPIAANLGQEASLLRNDWARLKRREMSADEFRELYERMDGFLGQMEVGTERLNKSLQDIVLEQGFQDLTGQVLKRVIGLIKDVEKDLVDLVRMAGQVEEITGIVDNLDGEQNIDDLIEKRKHEAEGPQINKERENVVSGQDEVDDLLSSLGF</sequence>
<dbReference type="PIRSF" id="PIRSF002884">
    <property type="entry name" value="CheZ"/>
    <property type="match status" value="1"/>
</dbReference>
<feature type="region of interest" description="Disordered" evidence="11">
    <location>
        <begin position="237"/>
        <end position="256"/>
    </location>
</feature>
<dbReference type="EMBL" id="BMYZ01000001">
    <property type="protein sequence ID" value="GGY67407.1"/>
    <property type="molecule type" value="Genomic_DNA"/>
</dbReference>
<evidence type="ECO:0000313" key="12">
    <source>
        <dbReference type="EMBL" id="GGY67407.1"/>
    </source>
</evidence>
<evidence type="ECO:0000256" key="5">
    <source>
        <dbReference type="ARBA" id="ARBA00022500"/>
    </source>
</evidence>
<evidence type="ECO:0000256" key="1">
    <source>
        <dbReference type="ARBA" id="ARBA00004496"/>
    </source>
</evidence>
<evidence type="ECO:0000256" key="8">
    <source>
        <dbReference type="ARBA" id="ARBA00022912"/>
    </source>
</evidence>
<feature type="compositionally biased region" description="Basic and acidic residues" evidence="11">
    <location>
        <begin position="237"/>
        <end position="251"/>
    </location>
</feature>